<protein>
    <recommendedName>
        <fullName evidence="3">Tail sheath protein subtilisin-like domain-containing protein</fullName>
    </recommendedName>
</protein>
<dbReference type="RefSeq" id="WP_072722920.1">
    <property type="nucleotide sequence ID" value="NZ_FQXH01000005.1"/>
</dbReference>
<evidence type="ECO:0000313" key="2">
    <source>
        <dbReference type="Proteomes" id="UP000242520"/>
    </source>
</evidence>
<dbReference type="Proteomes" id="UP000242520">
    <property type="component" value="Unassembled WGS sequence"/>
</dbReference>
<dbReference type="InterPro" id="IPR052042">
    <property type="entry name" value="Tail_sheath_structural"/>
</dbReference>
<dbReference type="OrthoDB" id="9767864at2"/>
<proteinExistence type="predicted"/>
<dbReference type="PANTHER" id="PTHR35861">
    <property type="match status" value="1"/>
</dbReference>
<dbReference type="AlphaFoldDB" id="A0A1M5NLA4"/>
<gene>
    <name evidence="1" type="ORF">SAMN02744040_00106</name>
</gene>
<organism evidence="1 2">
    <name type="scientific">Tepidibacter thalassicus DSM 15285</name>
    <dbReference type="NCBI Taxonomy" id="1123350"/>
    <lineage>
        <taxon>Bacteria</taxon>
        <taxon>Bacillati</taxon>
        <taxon>Bacillota</taxon>
        <taxon>Clostridia</taxon>
        <taxon>Peptostreptococcales</taxon>
        <taxon>Peptostreptococcaceae</taxon>
        <taxon>Tepidibacter</taxon>
    </lineage>
</organism>
<name>A0A1M5NLA4_9FIRM</name>
<dbReference type="STRING" id="1123350.SAMN02744040_00106"/>
<evidence type="ECO:0000313" key="1">
    <source>
        <dbReference type="EMBL" id="SHG90384.1"/>
    </source>
</evidence>
<accession>A0A1M5NLA4</accession>
<sequence>MAFYHGVKTRQIETSVSTPVTAGSGIAFVVGTAPVHTVSGKTNVPILGNNYSEAVAALGYSDDWEKYSLCEVMYSHYKLYGVSPVIFVNVLDPTKHKKTVAAADLELTEGKVYLPFEAIKSSVVVKAKTGTGEAYTIETDYDLFYDGGKLVLEVLDGGTIPEAATKLNIAYDEVDPSMVTDAEIIGGFNVETKETTGFELIDKVFPLFSIVPDIILCPGWSHKAEVAAIMSSKAQNINGIFEGKALIDVDTSSTKHYADAPVWKKANNINAKTQILCFPMCKLGEKIFHMSTQVAGLMTKVDIENGDSPCESPSNKLLQINSTVLADGTEVALDLQQANFLNSNGIVTALNFIGGFVLWGNETACFPASTDVKDYFICVSRMFGWVSNSVILTYWSKIDNKLNRRLIDSIIDSLNIWLNGLTSEEKLLGGRVEFRDEENSTTALMSGKATFHIYMTPPSPAKELEFILEYDANYVAAALKA</sequence>
<keyword evidence="2" id="KW-1185">Reference proteome</keyword>
<evidence type="ECO:0008006" key="3">
    <source>
        <dbReference type="Google" id="ProtNLM"/>
    </source>
</evidence>
<dbReference type="EMBL" id="FQXH01000005">
    <property type="protein sequence ID" value="SHG90384.1"/>
    <property type="molecule type" value="Genomic_DNA"/>
</dbReference>
<dbReference type="PANTHER" id="PTHR35861:SF2">
    <property type="entry name" value="FELS-2 PROPHAGE PROTEIN"/>
    <property type="match status" value="1"/>
</dbReference>
<reference evidence="2" key="1">
    <citation type="submission" date="2016-11" db="EMBL/GenBank/DDBJ databases">
        <authorList>
            <person name="Varghese N."/>
            <person name="Submissions S."/>
        </authorList>
    </citation>
    <scope>NUCLEOTIDE SEQUENCE [LARGE SCALE GENOMIC DNA]</scope>
    <source>
        <strain evidence="2">DSM 15285</strain>
    </source>
</reference>